<accession>A0ABR2S1B0</accession>
<reference evidence="1 2" key="1">
    <citation type="journal article" date="2024" name="G3 (Bethesda)">
        <title>Genome assembly of Hibiscus sabdariffa L. provides insights into metabolisms of medicinal natural products.</title>
        <authorList>
            <person name="Kim T."/>
        </authorList>
    </citation>
    <scope>NUCLEOTIDE SEQUENCE [LARGE SCALE GENOMIC DNA]</scope>
    <source>
        <strain evidence="1">TK-2024</strain>
        <tissue evidence="1">Old leaves</tissue>
    </source>
</reference>
<dbReference type="EMBL" id="JBBPBN010000018">
    <property type="protein sequence ID" value="KAK9019030.1"/>
    <property type="molecule type" value="Genomic_DNA"/>
</dbReference>
<proteinExistence type="predicted"/>
<gene>
    <name evidence="1" type="ORF">V6N11_034071</name>
</gene>
<keyword evidence="2" id="KW-1185">Reference proteome</keyword>
<evidence type="ECO:0000313" key="2">
    <source>
        <dbReference type="Proteomes" id="UP001396334"/>
    </source>
</evidence>
<name>A0ABR2S1B0_9ROSI</name>
<organism evidence="1 2">
    <name type="scientific">Hibiscus sabdariffa</name>
    <name type="common">roselle</name>
    <dbReference type="NCBI Taxonomy" id="183260"/>
    <lineage>
        <taxon>Eukaryota</taxon>
        <taxon>Viridiplantae</taxon>
        <taxon>Streptophyta</taxon>
        <taxon>Embryophyta</taxon>
        <taxon>Tracheophyta</taxon>
        <taxon>Spermatophyta</taxon>
        <taxon>Magnoliopsida</taxon>
        <taxon>eudicotyledons</taxon>
        <taxon>Gunneridae</taxon>
        <taxon>Pentapetalae</taxon>
        <taxon>rosids</taxon>
        <taxon>malvids</taxon>
        <taxon>Malvales</taxon>
        <taxon>Malvaceae</taxon>
        <taxon>Malvoideae</taxon>
        <taxon>Hibiscus</taxon>
    </lineage>
</organism>
<evidence type="ECO:0000313" key="1">
    <source>
        <dbReference type="EMBL" id="KAK9019030.1"/>
    </source>
</evidence>
<protein>
    <submittedName>
        <fullName evidence="1">Uncharacterized protein</fullName>
    </submittedName>
</protein>
<sequence>MTLLAEGGSNGGEVADCSRSWAVVVEPVAQESTPIAGIQVQNVNRPSGNDKMLEIVSPRVNHKSVAETLRIDLGLHGSGKSLVITVKDTVVAAPTSLSNNKHKAIRVVEECFKRILQDNNGCARYGLIRKIYSKGANRNVNPTVDIL</sequence>
<comment type="caution">
    <text evidence="1">The sequence shown here is derived from an EMBL/GenBank/DDBJ whole genome shotgun (WGS) entry which is preliminary data.</text>
</comment>
<dbReference type="Proteomes" id="UP001396334">
    <property type="component" value="Unassembled WGS sequence"/>
</dbReference>